<dbReference type="EC" id="3.5.-.-" evidence="2"/>
<dbReference type="GO" id="GO:0016787">
    <property type="term" value="F:hydrolase activity"/>
    <property type="evidence" value="ECO:0007669"/>
    <property type="project" value="UniProtKB-KW"/>
</dbReference>
<keyword evidence="2" id="KW-0378">Hydrolase</keyword>
<comment type="caution">
    <text evidence="2">The sequence shown here is derived from an EMBL/GenBank/DDBJ whole genome shotgun (WGS) entry which is preliminary data.</text>
</comment>
<keyword evidence="3" id="KW-1185">Reference proteome</keyword>
<dbReference type="Proteomes" id="UP001597040">
    <property type="component" value="Unassembled WGS sequence"/>
</dbReference>
<dbReference type="EMBL" id="JBHTKJ010000013">
    <property type="protein sequence ID" value="MFD1038147.1"/>
    <property type="molecule type" value="Genomic_DNA"/>
</dbReference>
<dbReference type="Gene3D" id="3.10.310.70">
    <property type="match status" value="1"/>
</dbReference>
<dbReference type="RefSeq" id="WP_390360859.1">
    <property type="nucleotide sequence ID" value="NZ_JBHTKJ010000013.1"/>
</dbReference>
<dbReference type="CDD" id="cd01300">
    <property type="entry name" value="YtcJ_like"/>
    <property type="match status" value="1"/>
</dbReference>
<gene>
    <name evidence="2" type="ORF">ACFQ3N_06945</name>
</gene>
<dbReference type="InterPro" id="IPR033932">
    <property type="entry name" value="YtcJ-like"/>
</dbReference>
<dbReference type="Gene3D" id="3.20.20.140">
    <property type="entry name" value="Metal-dependent hydrolases"/>
    <property type="match status" value="1"/>
</dbReference>
<name>A0ABW3LIK1_9BACI</name>
<evidence type="ECO:0000259" key="1">
    <source>
        <dbReference type="Pfam" id="PF07969"/>
    </source>
</evidence>
<dbReference type="SUPFAM" id="SSF51556">
    <property type="entry name" value="Metallo-dependent hydrolases"/>
    <property type="match status" value="1"/>
</dbReference>
<proteinExistence type="predicted"/>
<dbReference type="InterPro" id="IPR011059">
    <property type="entry name" value="Metal-dep_hydrolase_composite"/>
</dbReference>
<dbReference type="PANTHER" id="PTHR22642:SF2">
    <property type="entry name" value="PROTEIN LONG AFTER FAR-RED 3"/>
    <property type="match status" value="1"/>
</dbReference>
<evidence type="ECO:0000313" key="3">
    <source>
        <dbReference type="Proteomes" id="UP001597040"/>
    </source>
</evidence>
<reference evidence="3" key="1">
    <citation type="journal article" date="2019" name="Int. J. Syst. Evol. Microbiol.">
        <title>The Global Catalogue of Microorganisms (GCM) 10K type strain sequencing project: providing services to taxonomists for standard genome sequencing and annotation.</title>
        <authorList>
            <consortium name="The Broad Institute Genomics Platform"/>
            <consortium name="The Broad Institute Genome Sequencing Center for Infectious Disease"/>
            <person name="Wu L."/>
            <person name="Ma J."/>
        </authorList>
    </citation>
    <scope>NUCLEOTIDE SEQUENCE [LARGE SCALE GENOMIC DNA]</scope>
    <source>
        <strain evidence="3">CCUG 56754</strain>
    </source>
</reference>
<protein>
    <submittedName>
        <fullName evidence="2">Amidohydrolase</fullName>
        <ecNumber evidence="2">3.5.-.-</ecNumber>
    </submittedName>
</protein>
<organism evidence="2 3">
    <name type="scientific">Virgibacillus byunsanensis</name>
    <dbReference type="NCBI Taxonomy" id="570945"/>
    <lineage>
        <taxon>Bacteria</taxon>
        <taxon>Bacillati</taxon>
        <taxon>Bacillota</taxon>
        <taxon>Bacilli</taxon>
        <taxon>Bacillales</taxon>
        <taxon>Bacillaceae</taxon>
        <taxon>Virgibacillus</taxon>
    </lineage>
</organism>
<dbReference type="InterPro" id="IPR032466">
    <property type="entry name" value="Metal_Hydrolase"/>
</dbReference>
<dbReference type="Gene3D" id="2.30.40.10">
    <property type="entry name" value="Urease, subunit C, domain 1"/>
    <property type="match status" value="1"/>
</dbReference>
<dbReference type="InterPro" id="IPR013108">
    <property type="entry name" value="Amidohydro_3"/>
</dbReference>
<dbReference type="PANTHER" id="PTHR22642">
    <property type="entry name" value="IMIDAZOLONEPROPIONASE"/>
    <property type="match status" value="1"/>
</dbReference>
<dbReference type="Pfam" id="PF07969">
    <property type="entry name" value="Amidohydro_3"/>
    <property type="match status" value="1"/>
</dbReference>
<accession>A0ABW3LIK1</accession>
<sequence length="534" mass="59887">MGDLWFGGNIYTMENDGDAVEAIYTEGKRIRAVGTYEKLYHEFYNQIEETINLQGKTLLPGFIDSHLHIIGHGEKILRLDLSQMKSPNEVKEALQNRTANLSEGEWLVGEGWNENQWDDPTIIHKSELDQITSTHPIMLTRVCRHAVLANSKAMELSGINDQTLNPQGGIIVHDEKGETTGYLLDTAQELIKDAMPKVSQEYLEQIIKISVDDLLSKGIVGGHTEDLNYYGGFSKTYQAFQHAINGKDKKFKAHLLVHHEVMDDLINEKLGYLDGSEYVEMGAVKIFADGALGGRTAWLTEDYHDDAGNRGVAIHNDETLEELVKKAREHNLPIAVHAIGDRAVQEIAQLIRKYPLNNGARDRIIHGQILNENSLNLLKELPVVVDIQPSFLASDLPWAIERLGNERMHLSYAWKTMLDNGVHCAGGSDAPIEDVSPLLGIQAAVLRKSFFDNNTYMPDEKLSLYEAVSLYTKGSAYAITQESNRGVLTEGYQADFTILEEDIFQTEPERLHEVEVSMTVIDGEIVYEKNSYHG</sequence>
<dbReference type="SUPFAM" id="SSF51338">
    <property type="entry name" value="Composite domain of metallo-dependent hydrolases"/>
    <property type="match status" value="1"/>
</dbReference>
<evidence type="ECO:0000313" key="2">
    <source>
        <dbReference type="EMBL" id="MFD1038147.1"/>
    </source>
</evidence>
<feature type="domain" description="Amidohydrolase 3" evidence="1">
    <location>
        <begin position="49"/>
        <end position="527"/>
    </location>
</feature>